<evidence type="ECO:0000313" key="11">
    <source>
        <dbReference type="EMBL" id="KPL82512.1"/>
    </source>
</evidence>
<comment type="caution">
    <text evidence="8">Lacks conserved residue(s) required for the propagation of feature annotation.</text>
</comment>
<dbReference type="HAMAP" id="MF_00083">
    <property type="entry name" value="Pept_tRNA_hydro_bact"/>
    <property type="match status" value="1"/>
</dbReference>
<keyword evidence="3 8" id="KW-0378">Hydrolase</keyword>
<dbReference type="PANTHER" id="PTHR17224">
    <property type="entry name" value="PEPTIDYL-TRNA HYDROLASE"/>
    <property type="match status" value="1"/>
</dbReference>
<feature type="binding site" evidence="8">
    <location>
        <position position="30"/>
    </location>
    <ligand>
        <name>tRNA</name>
        <dbReference type="ChEBI" id="CHEBI:17843"/>
    </ligand>
</feature>
<dbReference type="PATRIC" id="fig|869279.4.peg.1663"/>
<name>A0A0P6XPW2_9CHLR</name>
<dbReference type="PANTHER" id="PTHR17224:SF1">
    <property type="entry name" value="PEPTIDYL-TRNA HYDROLASE"/>
    <property type="match status" value="1"/>
</dbReference>
<evidence type="ECO:0000256" key="3">
    <source>
        <dbReference type="ARBA" id="ARBA00022801"/>
    </source>
</evidence>
<dbReference type="STRING" id="869279.SE15_10255"/>
<evidence type="ECO:0000256" key="9">
    <source>
        <dbReference type="RuleBase" id="RU000673"/>
    </source>
</evidence>
<feature type="active site" description="Proton acceptor" evidence="8">
    <location>
        <position position="35"/>
    </location>
</feature>
<gene>
    <name evidence="8" type="primary">pth</name>
    <name evidence="11" type="ORF">SE15_10255</name>
</gene>
<dbReference type="InterPro" id="IPR018171">
    <property type="entry name" value="Pept_tRNA_hydro_CS"/>
</dbReference>
<dbReference type="PROSITE" id="PS01195">
    <property type="entry name" value="PEPT_TRNA_HYDROL_1"/>
    <property type="match status" value="1"/>
</dbReference>
<comment type="function">
    <text evidence="8">Hydrolyzes ribosome-free peptidyl-tRNAs (with 1 or more amino acids incorporated), which drop off the ribosome during protein synthesis, or as a result of ribosome stalling.</text>
</comment>
<comment type="catalytic activity">
    <reaction evidence="6 8 9">
        <text>an N-acyl-L-alpha-aminoacyl-tRNA + H2O = an N-acyl-L-amino acid + a tRNA + H(+)</text>
        <dbReference type="Rhea" id="RHEA:54448"/>
        <dbReference type="Rhea" id="RHEA-COMP:10123"/>
        <dbReference type="Rhea" id="RHEA-COMP:13883"/>
        <dbReference type="ChEBI" id="CHEBI:15377"/>
        <dbReference type="ChEBI" id="CHEBI:15378"/>
        <dbReference type="ChEBI" id="CHEBI:59874"/>
        <dbReference type="ChEBI" id="CHEBI:78442"/>
        <dbReference type="ChEBI" id="CHEBI:138191"/>
        <dbReference type="EC" id="3.1.1.29"/>
    </reaction>
</comment>
<evidence type="ECO:0000256" key="4">
    <source>
        <dbReference type="ARBA" id="ARBA00022884"/>
    </source>
</evidence>
<comment type="subcellular location">
    <subcellularLocation>
        <location evidence="8">Cytoplasm</location>
    </subcellularLocation>
</comment>
<keyword evidence="2 8" id="KW-0820">tRNA-binding</keyword>
<dbReference type="GO" id="GO:0000049">
    <property type="term" value="F:tRNA binding"/>
    <property type="evidence" value="ECO:0007669"/>
    <property type="project" value="UniProtKB-UniRule"/>
</dbReference>
<dbReference type="GO" id="GO:0006515">
    <property type="term" value="P:protein quality control for misfolded or incompletely synthesized proteins"/>
    <property type="evidence" value="ECO:0007669"/>
    <property type="project" value="UniProtKB-UniRule"/>
</dbReference>
<dbReference type="SUPFAM" id="SSF53178">
    <property type="entry name" value="Peptidyl-tRNA hydrolase-like"/>
    <property type="match status" value="1"/>
</dbReference>
<dbReference type="InterPro" id="IPR001328">
    <property type="entry name" value="Pept_tRNA_hydro"/>
</dbReference>
<proteinExistence type="inferred from homology"/>
<dbReference type="Proteomes" id="UP000050544">
    <property type="component" value="Unassembled WGS sequence"/>
</dbReference>
<dbReference type="AlphaFoldDB" id="A0A0P6XPW2"/>
<dbReference type="Gene3D" id="3.40.50.1470">
    <property type="entry name" value="Peptidyl-tRNA hydrolase"/>
    <property type="match status" value="1"/>
</dbReference>
<dbReference type="GO" id="GO:0005737">
    <property type="term" value="C:cytoplasm"/>
    <property type="evidence" value="ECO:0007669"/>
    <property type="project" value="UniProtKB-SubCell"/>
</dbReference>
<dbReference type="Pfam" id="PF01195">
    <property type="entry name" value="Pept_tRNA_hydro"/>
    <property type="match status" value="1"/>
</dbReference>
<organism evidence="11 12">
    <name type="scientific">Thermanaerothrix daxensis</name>
    <dbReference type="NCBI Taxonomy" id="869279"/>
    <lineage>
        <taxon>Bacteria</taxon>
        <taxon>Bacillati</taxon>
        <taxon>Chloroflexota</taxon>
        <taxon>Anaerolineae</taxon>
        <taxon>Anaerolineales</taxon>
        <taxon>Anaerolineaceae</taxon>
        <taxon>Thermanaerothrix</taxon>
    </lineage>
</organism>
<dbReference type="NCBIfam" id="TIGR00447">
    <property type="entry name" value="pth"/>
    <property type="match status" value="1"/>
</dbReference>
<evidence type="ECO:0000256" key="10">
    <source>
        <dbReference type="RuleBase" id="RU004320"/>
    </source>
</evidence>
<keyword evidence="4 8" id="KW-0694">RNA-binding</keyword>
<accession>A0A0P6XPW2</accession>
<dbReference type="GO" id="GO:0072344">
    <property type="term" value="P:rescue of stalled ribosome"/>
    <property type="evidence" value="ECO:0007669"/>
    <property type="project" value="UniProtKB-UniRule"/>
</dbReference>
<dbReference type="GO" id="GO:0004045">
    <property type="term" value="F:peptidyl-tRNA hydrolase activity"/>
    <property type="evidence" value="ECO:0007669"/>
    <property type="project" value="UniProtKB-UniRule"/>
</dbReference>
<evidence type="ECO:0000313" key="12">
    <source>
        <dbReference type="Proteomes" id="UP000050544"/>
    </source>
</evidence>
<keyword evidence="8" id="KW-0963">Cytoplasm</keyword>
<evidence type="ECO:0000256" key="1">
    <source>
        <dbReference type="ARBA" id="ARBA00013260"/>
    </source>
</evidence>
<dbReference type="OrthoDB" id="9800507at2"/>
<comment type="similarity">
    <text evidence="5 8 10">Belongs to the PTH family.</text>
</comment>
<dbReference type="RefSeq" id="WP_054522011.1">
    <property type="nucleotide sequence ID" value="NZ_LGKO01000005.1"/>
</dbReference>
<comment type="caution">
    <text evidence="11">The sequence shown here is derived from an EMBL/GenBank/DDBJ whole genome shotgun (WGS) entry which is preliminary data.</text>
</comment>
<protein>
    <recommendedName>
        <fullName evidence="7 8">Peptidyl-tRNA hydrolase</fullName>
        <shortName evidence="8">Pth</shortName>
        <ecNumber evidence="1 8">3.1.1.29</ecNumber>
    </recommendedName>
</protein>
<evidence type="ECO:0000256" key="8">
    <source>
        <dbReference type="HAMAP-Rule" id="MF_00083"/>
    </source>
</evidence>
<evidence type="ECO:0000256" key="7">
    <source>
        <dbReference type="ARBA" id="ARBA00050038"/>
    </source>
</evidence>
<feature type="binding site" evidence="8">
    <location>
        <position position="80"/>
    </location>
    <ligand>
        <name>tRNA</name>
        <dbReference type="ChEBI" id="CHEBI:17843"/>
    </ligand>
</feature>
<dbReference type="InterPro" id="IPR036416">
    <property type="entry name" value="Pept_tRNA_hydro_sf"/>
</dbReference>
<dbReference type="CDD" id="cd00462">
    <property type="entry name" value="PTH"/>
    <property type="match status" value="1"/>
</dbReference>
<evidence type="ECO:0000256" key="5">
    <source>
        <dbReference type="ARBA" id="ARBA00038063"/>
    </source>
</evidence>
<evidence type="ECO:0000256" key="6">
    <source>
        <dbReference type="ARBA" id="ARBA00048707"/>
    </source>
</evidence>
<reference evidence="11 12" key="1">
    <citation type="submission" date="2015-07" db="EMBL/GenBank/DDBJ databases">
        <title>Whole genome sequence of Thermanaerothrix daxensis DSM 23592.</title>
        <authorList>
            <person name="Hemp J."/>
            <person name="Ward L.M."/>
            <person name="Pace L.A."/>
            <person name="Fischer W.W."/>
        </authorList>
    </citation>
    <scope>NUCLEOTIDE SEQUENCE [LARGE SCALE GENOMIC DNA]</scope>
    <source>
        <strain evidence="11 12">GNS-1</strain>
    </source>
</reference>
<feature type="site" description="Discriminates between blocked and unblocked aminoacyl-tRNA" evidence="8">
    <location>
        <position position="25"/>
    </location>
</feature>
<comment type="subunit">
    <text evidence="8">Monomer.</text>
</comment>
<keyword evidence="12" id="KW-1185">Reference proteome</keyword>
<dbReference type="EC" id="3.1.1.29" evidence="1 8"/>
<comment type="function">
    <text evidence="8">Catalyzes the release of premature peptidyl moieties from peptidyl-tRNA molecules trapped in stalled 50S ribosomal subunits, and thus maintains levels of free tRNAs and 50S ribosomes.</text>
</comment>
<sequence>MTHSSPSPLPPETTAPPYLLIGLGNPGRVYARNRHNVGFMVIDALARQLNLGTPRLQMKALIQNGYLNGHRVILAKPQTYMNLSGEAVGSLVRYYKIPLAHLLVIHDDLDLPFGVIRLRPGGGAGGHKGLISIIERLGTQAFPRLRFGIGRPPGRMDPADYVLQDFSESDQPALDLLIDRAVQAIRVFVTEGLDTAMNRFNGMSLDS</sequence>
<dbReference type="EMBL" id="LGKO01000005">
    <property type="protein sequence ID" value="KPL82512.1"/>
    <property type="molecule type" value="Genomic_DNA"/>
</dbReference>
<feature type="site" description="Stabilizes the basic form of H active site to accept a proton" evidence="8">
    <location>
        <position position="107"/>
    </location>
</feature>
<feature type="binding site" evidence="8">
    <location>
        <position position="82"/>
    </location>
    <ligand>
        <name>tRNA</name>
        <dbReference type="ChEBI" id="CHEBI:17843"/>
    </ligand>
</feature>
<evidence type="ECO:0000256" key="2">
    <source>
        <dbReference type="ARBA" id="ARBA00022555"/>
    </source>
</evidence>
<dbReference type="FunFam" id="3.40.50.1470:FF:000001">
    <property type="entry name" value="Peptidyl-tRNA hydrolase"/>
    <property type="match status" value="1"/>
</dbReference>